<evidence type="ECO:0000256" key="1">
    <source>
        <dbReference type="SAM" id="MobiDB-lite"/>
    </source>
</evidence>
<dbReference type="GO" id="GO:0004523">
    <property type="term" value="F:RNA-DNA hybrid ribonuclease activity"/>
    <property type="evidence" value="ECO:0007669"/>
    <property type="project" value="InterPro"/>
</dbReference>
<name>A0A0D0A9X0_9AGAM</name>
<dbReference type="InterPro" id="IPR036397">
    <property type="entry name" value="RNaseH_sf"/>
</dbReference>
<proteinExistence type="predicted"/>
<dbReference type="Pfam" id="PF00075">
    <property type="entry name" value="RNase_H"/>
    <property type="match status" value="1"/>
</dbReference>
<protein>
    <recommendedName>
        <fullName evidence="2">RNase H type-1 domain-containing protein</fullName>
    </recommendedName>
</protein>
<dbReference type="GO" id="GO:0003676">
    <property type="term" value="F:nucleic acid binding"/>
    <property type="evidence" value="ECO:0007669"/>
    <property type="project" value="InterPro"/>
</dbReference>
<dbReference type="InterPro" id="IPR002156">
    <property type="entry name" value="RNaseH_domain"/>
</dbReference>
<gene>
    <name evidence="3" type="ORF">CY34DRAFT_25586</name>
</gene>
<evidence type="ECO:0000313" key="3">
    <source>
        <dbReference type="EMBL" id="KIK38571.1"/>
    </source>
</evidence>
<dbReference type="AlphaFoldDB" id="A0A0D0A9X0"/>
<feature type="compositionally biased region" description="Basic and acidic residues" evidence="1">
    <location>
        <begin position="20"/>
        <end position="31"/>
    </location>
</feature>
<organism evidence="3 4">
    <name type="scientific">Suillus luteus UH-Slu-Lm8-n1</name>
    <dbReference type="NCBI Taxonomy" id="930992"/>
    <lineage>
        <taxon>Eukaryota</taxon>
        <taxon>Fungi</taxon>
        <taxon>Dikarya</taxon>
        <taxon>Basidiomycota</taxon>
        <taxon>Agaricomycotina</taxon>
        <taxon>Agaricomycetes</taxon>
        <taxon>Agaricomycetidae</taxon>
        <taxon>Boletales</taxon>
        <taxon>Suillineae</taxon>
        <taxon>Suillaceae</taxon>
        <taxon>Suillus</taxon>
    </lineage>
</organism>
<dbReference type="EMBL" id="KN835385">
    <property type="protein sequence ID" value="KIK38571.1"/>
    <property type="molecule type" value="Genomic_DNA"/>
</dbReference>
<feature type="domain" description="RNase H type-1" evidence="2">
    <location>
        <begin position="1"/>
        <end position="110"/>
    </location>
</feature>
<dbReference type="SUPFAM" id="SSF53098">
    <property type="entry name" value="Ribonuclease H-like"/>
    <property type="match status" value="1"/>
</dbReference>
<dbReference type="OrthoDB" id="3253907at2759"/>
<sequence length="400" mass="45993">MRKWSMVRRKQPIKQSTKTTRRETNEPDGRTSRCPSSPPIDSKYVINGLTTHLKHWEDIGWIGIDNATFFQAIAYQLRRRPAPTTFQWVKGHAGHLGNERADHLALTGTLRPVPDTIDTYVPRNFDVQGAKLSDITQQLAYKAIMKKTQLNYHRSTLCLLDVTRFAIEPISKTLETDEAIWRGCRNKDITKNIQMFIYKTLNNAYRIGDFWSPIPAYEHRAKCMICRDEIENMEHILVLCNDPARKIIWDLAKGIWPTEHGPWPDPHIGIILGCGLISLPQAQNNENLTMGASRLLRILISESAYLIWVLRCERVIRGTDHSENTIKKRWVNAIDKRLQLDRALASKNRRKPKTTTKVENTWSGIIHDSSLQPPQNNWATNLEVLVGIKLPRPSQTEATR</sequence>
<dbReference type="Gene3D" id="3.30.420.10">
    <property type="entry name" value="Ribonuclease H-like superfamily/Ribonuclease H"/>
    <property type="match status" value="1"/>
</dbReference>
<dbReference type="Proteomes" id="UP000054485">
    <property type="component" value="Unassembled WGS sequence"/>
</dbReference>
<dbReference type="PROSITE" id="PS50879">
    <property type="entry name" value="RNASE_H_1"/>
    <property type="match status" value="1"/>
</dbReference>
<feature type="region of interest" description="Disordered" evidence="1">
    <location>
        <begin position="1"/>
        <end position="40"/>
    </location>
</feature>
<reference evidence="4" key="2">
    <citation type="submission" date="2015-01" db="EMBL/GenBank/DDBJ databases">
        <title>Evolutionary Origins and Diversification of the Mycorrhizal Mutualists.</title>
        <authorList>
            <consortium name="DOE Joint Genome Institute"/>
            <consortium name="Mycorrhizal Genomics Consortium"/>
            <person name="Kohler A."/>
            <person name="Kuo A."/>
            <person name="Nagy L.G."/>
            <person name="Floudas D."/>
            <person name="Copeland A."/>
            <person name="Barry K.W."/>
            <person name="Cichocki N."/>
            <person name="Veneault-Fourrey C."/>
            <person name="LaButti K."/>
            <person name="Lindquist E.A."/>
            <person name="Lipzen A."/>
            <person name="Lundell T."/>
            <person name="Morin E."/>
            <person name="Murat C."/>
            <person name="Riley R."/>
            <person name="Ohm R."/>
            <person name="Sun H."/>
            <person name="Tunlid A."/>
            <person name="Henrissat B."/>
            <person name="Grigoriev I.V."/>
            <person name="Hibbett D.S."/>
            <person name="Martin F."/>
        </authorList>
    </citation>
    <scope>NUCLEOTIDE SEQUENCE [LARGE SCALE GENOMIC DNA]</scope>
    <source>
        <strain evidence="4">UH-Slu-Lm8-n1</strain>
    </source>
</reference>
<evidence type="ECO:0000313" key="4">
    <source>
        <dbReference type="Proteomes" id="UP000054485"/>
    </source>
</evidence>
<accession>A0A0D0A9X0</accession>
<feature type="compositionally biased region" description="Basic residues" evidence="1">
    <location>
        <begin position="1"/>
        <end position="12"/>
    </location>
</feature>
<keyword evidence="4" id="KW-1185">Reference proteome</keyword>
<dbReference type="InterPro" id="IPR012337">
    <property type="entry name" value="RNaseH-like_sf"/>
</dbReference>
<reference evidence="3 4" key="1">
    <citation type="submission" date="2014-04" db="EMBL/GenBank/DDBJ databases">
        <authorList>
            <consortium name="DOE Joint Genome Institute"/>
            <person name="Kuo A."/>
            <person name="Ruytinx J."/>
            <person name="Rineau F."/>
            <person name="Colpaert J."/>
            <person name="Kohler A."/>
            <person name="Nagy L.G."/>
            <person name="Floudas D."/>
            <person name="Copeland A."/>
            <person name="Barry K.W."/>
            <person name="Cichocki N."/>
            <person name="Veneault-Fourrey C."/>
            <person name="LaButti K."/>
            <person name="Lindquist E.A."/>
            <person name="Lipzen A."/>
            <person name="Lundell T."/>
            <person name="Morin E."/>
            <person name="Murat C."/>
            <person name="Sun H."/>
            <person name="Tunlid A."/>
            <person name="Henrissat B."/>
            <person name="Grigoriev I.V."/>
            <person name="Hibbett D.S."/>
            <person name="Martin F."/>
            <person name="Nordberg H.P."/>
            <person name="Cantor M.N."/>
            <person name="Hua S.X."/>
        </authorList>
    </citation>
    <scope>NUCLEOTIDE SEQUENCE [LARGE SCALE GENOMIC DNA]</scope>
    <source>
        <strain evidence="3 4">UH-Slu-Lm8-n1</strain>
    </source>
</reference>
<dbReference type="InParanoid" id="A0A0D0A9X0"/>
<dbReference type="HOGENOM" id="CLU_044484_3_1_1"/>
<evidence type="ECO:0000259" key="2">
    <source>
        <dbReference type="PROSITE" id="PS50879"/>
    </source>
</evidence>